<feature type="non-terminal residue" evidence="1">
    <location>
        <position position="1"/>
    </location>
</feature>
<dbReference type="EMBL" id="PFNG01000034">
    <property type="protein sequence ID" value="PIZ41977.1"/>
    <property type="molecule type" value="Genomic_DNA"/>
</dbReference>
<name>A0A2M7TB94_9ACTN</name>
<sequence length="616" mass="67962">AISHYHINNDVNINDSLGIEPSVVFGLNGTGPDMSVQWIGGDPPMPDENNKKQSWPDYFHSPDPKYEKGARPFADKPNFAYLMLKTSEKNGVASDTDRARALGWGGHIAADWVAHNDNLFPICPDGSMGSIKHFAAECLCDLYSFLTKGPTSPSNEISIAFNDKQIYKALYNYRLISIYEGCIRNNETVYPDRIKKQALETTLPRSYIRERIKRWVAKLVVIQFAYASGPEAWNLSKRAQFIDSMEQRGIESNLALSEMSVNAWVHNPKPRGCVPDFSGQVVSFYKDKLMDIPSSASLSQLGQVKSSSALTNVRPLIYRSAEVSVPSIEEKDANLWQSIVDSSCQHGDIAVEETETVEGAYQVNVIVKDEEGLKNTINGVIEGSAKQTGDSADAAVFWDRLLVDGESNPDMLTDLFPPELTLITPADGAFINTAVPEIRLSAQDGADGAGIDPIGALFNLDGASVKPYFLNGLISYKPQSKLKEGVHRALVSIIDRAGNTNQLAWYFTVDTVPPKVCYRVKCNVINSKKPGIVISIIPNEPVKYRLTVFPDIGGRADVNTVVFQKELEQQKNLTWDGVDNNGSKIADGSYILRVQAIDRAGNTRTFNRSVKIDRSN</sequence>
<evidence type="ECO:0000313" key="2">
    <source>
        <dbReference type="Proteomes" id="UP000230956"/>
    </source>
</evidence>
<reference evidence="2" key="1">
    <citation type="submission" date="2017-09" db="EMBL/GenBank/DDBJ databases">
        <title>Depth-based differentiation of microbial function through sediment-hosted aquifers and enrichment of novel symbionts in the deep terrestrial subsurface.</title>
        <authorList>
            <person name="Probst A.J."/>
            <person name="Ladd B."/>
            <person name="Jarett J.K."/>
            <person name="Geller-Mcgrath D.E."/>
            <person name="Sieber C.M.K."/>
            <person name="Emerson J.B."/>
            <person name="Anantharaman K."/>
            <person name="Thomas B.C."/>
            <person name="Malmstrom R."/>
            <person name="Stieglmeier M."/>
            <person name="Klingl A."/>
            <person name="Woyke T."/>
            <person name="Ryan C.M."/>
            <person name="Banfield J.F."/>
        </authorList>
    </citation>
    <scope>NUCLEOTIDE SEQUENCE [LARGE SCALE GENOMIC DNA]</scope>
</reference>
<dbReference type="AlphaFoldDB" id="A0A2M7TB94"/>
<dbReference type="RefSeq" id="WP_286975636.1">
    <property type="nucleotide sequence ID" value="NZ_PFNG01000034.1"/>
</dbReference>
<accession>A0A2M7TB94</accession>
<comment type="caution">
    <text evidence="1">The sequence shown here is derived from an EMBL/GenBank/DDBJ whole genome shotgun (WGS) entry which is preliminary data.</text>
</comment>
<dbReference type="Gene3D" id="2.60.40.4070">
    <property type="match status" value="1"/>
</dbReference>
<dbReference type="Proteomes" id="UP000230956">
    <property type="component" value="Unassembled WGS sequence"/>
</dbReference>
<protein>
    <submittedName>
        <fullName evidence="1">Uncharacterized protein</fullName>
    </submittedName>
</protein>
<proteinExistence type="predicted"/>
<gene>
    <name evidence="1" type="ORF">COY37_01270</name>
</gene>
<evidence type="ECO:0000313" key="1">
    <source>
        <dbReference type="EMBL" id="PIZ41977.1"/>
    </source>
</evidence>
<organism evidence="1 2">
    <name type="scientific">Candidatus Aquicultor secundus</name>
    <dbReference type="NCBI Taxonomy" id="1973895"/>
    <lineage>
        <taxon>Bacteria</taxon>
        <taxon>Bacillati</taxon>
        <taxon>Actinomycetota</taxon>
        <taxon>Candidatus Aquicultoria</taxon>
        <taxon>Candidatus Aquicultorales</taxon>
        <taxon>Candidatus Aquicultoraceae</taxon>
        <taxon>Candidatus Aquicultor</taxon>
    </lineage>
</organism>